<organism evidence="1 2">
    <name type="scientific">Sporosarcina psychrophila</name>
    <name type="common">Bacillus psychrophilus</name>
    <dbReference type="NCBI Taxonomy" id="1476"/>
    <lineage>
        <taxon>Bacteria</taxon>
        <taxon>Bacillati</taxon>
        <taxon>Bacillota</taxon>
        <taxon>Bacilli</taxon>
        <taxon>Bacillales</taxon>
        <taxon>Caryophanaceae</taxon>
        <taxon>Sporosarcina</taxon>
    </lineage>
</organism>
<dbReference type="EMBL" id="JBEPME010000004">
    <property type="protein sequence ID" value="MET3657820.1"/>
    <property type="molecule type" value="Genomic_DNA"/>
</dbReference>
<evidence type="ECO:0000313" key="1">
    <source>
        <dbReference type="EMBL" id="MET3657820.1"/>
    </source>
</evidence>
<protein>
    <recommendedName>
        <fullName evidence="3">DUF2634 domain-containing protein</fullName>
    </recommendedName>
</protein>
<evidence type="ECO:0000313" key="2">
    <source>
        <dbReference type="Proteomes" id="UP001549104"/>
    </source>
</evidence>
<dbReference type="Pfam" id="PF10934">
    <property type="entry name" value="Sheath_initiator"/>
    <property type="match status" value="1"/>
</dbReference>
<comment type="caution">
    <text evidence="1">The sequence shown here is derived from an EMBL/GenBank/DDBJ whole genome shotgun (WGS) entry which is preliminary data.</text>
</comment>
<sequence length="139" mass="16079">MVLPIGEITVLEDMEVIDTAQLPTRTYQLDFKRGRCTGMIDGLKAMEQAVFKVLQTKRFGHLIHSDDYGFEGMIGRDQLFVRGELPRRIKEALLQDERIVTLENFRLEFEKDVAYVSFSCPTLYGDVVVLREVIDYVRT</sequence>
<name>A0ABV2KB30_SPOPS</name>
<keyword evidence="2" id="KW-1185">Reference proteome</keyword>
<proteinExistence type="predicted"/>
<dbReference type="InterPro" id="IPR020288">
    <property type="entry name" value="Sheath_initiator"/>
</dbReference>
<gene>
    <name evidence="1" type="ORF">ABIC55_002917</name>
</gene>
<evidence type="ECO:0008006" key="3">
    <source>
        <dbReference type="Google" id="ProtNLM"/>
    </source>
</evidence>
<dbReference type="RefSeq" id="WP_340740936.1">
    <property type="nucleotide sequence ID" value="NZ_JBEPME010000004.1"/>
</dbReference>
<reference evidence="1 2" key="1">
    <citation type="submission" date="2024-06" db="EMBL/GenBank/DDBJ databases">
        <title>Sorghum-associated microbial communities from plants grown in Nebraska, USA.</title>
        <authorList>
            <person name="Schachtman D."/>
        </authorList>
    </citation>
    <scope>NUCLEOTIDE SEQUENCE [LARGE SCALE GENOMIC DNA]</scope>
    <source>
        <strain evidence="1 2">1288</strain>
    </source>
</reference>
<dbReference type="Proteomes" id="UP001549104">
    <property type="component" value="Unassembled WGS sequence"/>
</dbReference>
<dbReference type="SUPFAM" id="SSF160719">
    <property type="entry name" value="gpW/gp25-like"/>
    <property type="match status" value="1"/>
</dbReference>
<accession>A0ABV2KB30</accession>